<feature type="compositionally biased region" description="Pro residues" evidence="1">
    <location>
        <begin position="47"/>
        <end position="66"/>
    </location>
</feature>
<feature type="compositionally biased region" description="Low complexity" evidence="1">
    <location>
        <begin position="115"/>
        <end position="143"/>
    </location>
</feature>
<feature type="compositionally biased region" description="Low complexity" evidence="1">
    <location>
        <begin position="67"/>
        <end position="76"/>
    </location>
</feature>
<sequence>GPPLDLGPGGADPGALQRASALQQFRTQRQLLAARPGSGYGEAAPGGLPPGFGPAGSLPPPPPPAPQRSLASASLPAPRPGPPGVAHSLAAHSLAAHSLPPGVSARTIIGGQGAQGPARQPLAAAHSPAPAQHSLHPAAARPADTPPPRSATKPAPRQSQHESVVQHVSHFWRDALAVPTGKRARHAALERVASARAQRQEALERYAERAGLLAQLFDGRPATAQPLLASEAEGLAQLAAGRPVKASPDLGAVAGDAAEVEATAAAWDEAREAAGDSRGDDTAPVSATVAPSASTGHAPAAQTPGQFWLGGAVEGLGGVEALRSLAAAASGDEKAESSSVGDWPTAVVHWDASRGSPRLSGLSADLSLTAEPLPVSLEASGWGGPEDVVPDRQAVLL</sequence>
<accession>A0A1D1ZNV4</accession>
<gene>
    <name evidence="2" type="ORF">g.16098</name>
</gene>
<feature type="region of interest" description="Disordered" evidence="1">
    <location>
        <begin position="33"/>
        <end position="87"/>
    </location>
</feature>
<feature type="compositionally biased region" description="Low complexity" evidence="1">
    <location>
        <begin position="282"/>
        <end position="295"/>
    </location>
</feature>
<feature type="region of interest" description="Disordered" evidence="1">
    <location>
        <begin position="271"/>
        <end position="302"/>
    </location>
</feature>
<feature type="region of interest" description="Disordered" evidence="1">
    <location>
        <begin position="105"/>
        <end position="164"/>
    </location>
</feature>
<organism evidence="2">
    <name type="scientific">Auxenochlorella protothecoides</name>
    <name type="common">Green microalga</name>
    <name type="synonym">Chlorella protothecoides</name>
    <dbReference type="NCBI Taxonomy" id="3075"/>
    <lineage>
        <taxon>Eukaryota</taxon>
        <taxon>Viridiplantae</taxon>
        <taxon>Chlorophyta</taxon>
        <taxon>core chlorophytes</taxon>
        <taxon>Trebouxiophyceae</taxon>
        <taxon>Chlorellales</taxon>
        <taxon>Chlorellaceae</taxon>
        <taxon>Auxenochlorella</taxon>
    </lineage>
</organism>
<dbReference type="AlphaFoldDB" id="A0A1D1ZNV4"/>
<feature type="compositionally biased region" description="Basic and acidic residues" evidence="1">
    <location>
        <begin position="271"/>
        <end position="281"/>
    </location>
</feature>
<dbReference type="EMBL" id="GDKF01009958">
    <property type="protein sequence ID" value="JAT68664.1"/>
    <property type="molecule type" value="Transcribed_RNA"/>
</dbReference>
<evidence type="ECO:0000313" key="2">
    <source>
        <dbReference type="EMBL" id="JAT68664.1"/>
    </source>
</evidence>
<proteinExistence type="predicted"/>
<name>A0A1D1ZNV4_AUXPR</name>
<feature type="non-terminal residue" evidence="2">
    <location>
        <position position="1"/>
    </location>
</feature>
<evidence type="ECO:0000256" key="1">
    <source>
        <dbReference type="SAM" id="MobiDB-lite"/>
    </source>
</evidence>
<reference evidence="2" key="1">
    <citation type="submission" date="2015-08" db="EMBL/GenBank/DDBJ databases">
        <authorList>
            <person name="Babu N.S."/>
            <person name="Beckwith C.J."/>
            <person name="Beseler K.G."/>
            <person name="Brison A."/>
            <person name="Carone J.V."/>
            <person name="Caskin T.P."/>
            <person name="Diamond M."/>
            <person name="Durham M.E."/>
            <person name="Foxe J.M."/>
            <person name="Go M."/>
            <person name="Henderson B.A."/>
            <person name="Jones I.B."/>
            <person name="McGettigan J.A."/>
            <person name="Micheletti S.J."/>
            <person name="Nasrallah M.E."/>
            <person name="Ortiz D."/>
            <person name="Piller C.R."/>
            <person name="Privatt S.R."/>
            <person name="Schneider S.L."/>
            <person name="Sharp S."/>
            <person name="Smith T.C."/>
            <person name="Stanton J.D."/>
            <person name="Ullery H.E."/>
            <person name="Wilson R.J."/>
            <person name="Serrano M.G."/>
            <person name="Buck G."/>
            <person name="Lee V."/>
            <person name="Wang Y."/>
            <person name="Carvalho R."/>
            <person name="Voegtly L."/>
            <person name="Shi R."/>
            <person name="Duckworth R."/>
            <person name="Johnson A."/>
            <person name="Loviza R."/>
            <person name="Walstead R."/>
            <person name="Shah Z."/>
            <person name="Kiflezghi M."/>
            <person name="Wade K."/>
            <person name="Ball S.L."/>
            <person name="Bradley K.W."/>
            <person name="Asai D.J."/>
            <person name="Bowman C.A."/>
            <person name="Russell D.A."/>
            <person name="Pope W.H."/>
            <person name="Jacobs-Sera D."/>
            <person name="Hendrix R.W."/>
            <person name="Hatfull G.F."/>
        </authorList>
    </citation>
    <scope>NUCLEOTIDE SEQUENCE</scope>
</reference>
<protein>
    <submittedName>
        <fullName evidence="2">Uncharacterized protein</fullName>
    </submittedName>
</protein>